<name>A0ABY5NP04_9FLAO</name>
<sequence>MKKIIFTISLLGGVLISCNKEKTTDTTVTTDTLQQQTTASDTMNHDGHNANNSLDWAGTYEATLPCADCPGIKTTITLKTDGTYEYTATYLDKDFVNKSTGEIMWHNNGSVVHLKDKDNKENDMQLKVIENGLIGLDTEGNEIEGALKEHYNYKKVM</sequence>
<reference evidence="1 2" key="1">
    <citation type="submission" date="2022-08" db="EMBL/GenBank/DDBJ databases">
        <title>Myroides zhujiangensis sp. nov., a novel bacterium isolated from sediment in the Pearl River Estuary.</title>
        <authorList>
            <person name="Cui L."/>
        </authorList>
    </citation>
    <scope>NUCLEOTIDE SEQUENCE [LARGE SCALE GENOMIC DNA]</scope>
    <source>
        <strain evidence="1 2">SCSIO 72103</strain>
    </source>
</reference>
<keyword evidence="2" id="KW-1185">Reference proteome</keyword>
<organism evidence="1 2">
    <name type="scientific">Paenimyroides aestuarii</name>
    <dbReference type="NCBI Taxonomy" id="2968490"/>
    <lineage>
        <taxon>Bacteria</taxon>
        <taxon>Pseudomonadati</taxon>
        <taxon>Bacteroidota</taxon>
        <taxon>Flavobacteriia</taxon>
        <taxon>Flavobacteriales</taxon>
        <taxon>Flavobacteriaceae</taxon>
        <taxon>Paenimyroides</taxon>
    </lineage>
</organism>
<evidence type="ECO:0000313" key="1">
    <source>
        <dbReference type="EMBL" id="UUV20290.1"/>
    </source>
</evidence>
<protein>
    <submittedName>
        <fullName evidence="1">Copper resistance protein NlpE</fullName>
    </submittedName>
</protein>
<dbReference type="PROSITE" id="PS51257">
    <property type="entry name" value="PROKAR_LIPOPROTEIN"/>
    <property type="match status" value="1"/>
</dbReference>
<accession>A0ABY5NP04</accession>
<dbReference type="Proteomes" id="UP001317001">
    <property type="component" value="Chromosome"/>
</dbReference>
<dbReference type="Pfam" id="PF04170">
    <property type="entry name" value="NlpE"/>
    <property type="match status" value="1"/>
</dbReference>
<dbReference type="InterPro" id="IPR007298">
    <property type="entry name" value="Cu-R_lipoprotein_NlpE"/>
</dbReference>
<dbReference type="EMBL" id="CP102382">
    <property type="protein sequence ID" value="UUV20290.1"/>
    <property type="molecule type" value="Genomic_DNA"/>
</dbReference>
<dbReference type="Gene3D" id="2.40.128.640">
    <property type="match status" value="1"/>
</dbReference>
<proteinExistence type="predicted"/>
<gene>
    <name evidence="1" type="ORF">NPX36_07895</name>
</gene>
<evidence type="ECO:0000313" key="2">
    <source>
        <dbReference type="Proteomes" id="UP001317001"/>
    </source>
</evidence>
<dbReference type="RefSeq" id="WP_257498197.1">
    <property type="nucleotide sequence ID" value="NZ_CP102382.1"/>
</dbReference>